<sequence>MKEDEYGSVRLEGKKVILVPYMKEHVPKYHEWMQDPLLLQATASDPLTLQQEFDMQISWSQDRLKQTFIVLDKELVVGDFVDGDPHVEAMVGDVNIYLNDLDNTQVAEIEIMLAEPKSRGKGLAKESIQMMMAFAIKKFDINTFCAKIGEANEASLNLFRKMGFKETTYSKIFKEVTLELVITESKLEWMQELVGNMVTHSKSC</sequence>
<organism evidence="5 6">
    <name type="scientific">Lithospermum erythrorhizon</name>
    <name type="common">Purple gromwell</name>
    <name type="synonym">Lithospermum officinale var. erythrorhizon</name>
    <dbReference type="NCBI Taxonomy" id="34254"/>
    <lineage>
        <taxon>Eukaryota</taxon>
        <taxon>Viridiplantae</taxon>
        <taxon>Streptophyta</taxon>
        <taxon>Embryophyta</taxon>
        <taxon>Tracheophyta</taxon>
        <taxon>Spermatophyta</taxon>
        <taxon>Magnoliopsida</taxon>
        <taxon>eudicotyledons</taxon>
        <taxon>Gunneridae</taxon>
        <taxon>Pentapetalae</taxon>
        <taxon>asterids</taxon>
        <taxon>lamiids</taxon>
        <taxon>Boraginales</taxon>
        <taxon>Boraginaceae</taxon>
        <taxon>Boraginoideae</taxon>
        <taxon>Lithospermeae</taxon>
        <taxon>Lithospermum</taxon>
    </lineage>
</organism>
<evidence type="ECO:0000256" key="3">
    <source>
        <dbReference type="ARBA" id="ARBA00023315"/>
    </source>
</evidence>
<reference evidence="5 6" key="1">
    <citation type="submission" date="2024-01" db="EMBL/GenBank/DDBJ databases">
        <title>The complete chloroplast genome sequence of Lithospermum erythrorhizon: insights into the phylogenetic relationship among Boraginaceae species and the maternal lineages of purple gromwells.</title>
        <authorList>
            <person name="Okada T."/>
            <person name="Watanabe K."/>
        </authorList>
    </citation>
    <scope>NUCLEOTIDE SEQUENCE [LARGE SCALE GENOMIC DNA]</scope>
</reference>
<name>A0AAV3PDA9_LITER</name>
<protein>
    <recommendedName>
        <fullName evidence="4">N-acetyltransferase domain-containing protein</fullName>
    </recommendedName>
</protein>
<dbReference type="PANTHER" id="PTHR13256">
    <property type="entry name" value="N-ACETYLTRANSFERASE 9"/>
    <property type="match status" value="1"/>
</dbReference>
<evidence type="ECO:0000256" key="1">
    <source>
        <dbReference type="ARBA" id="ARBA00009342"/>
    </source>
</evidence>
<accession>A0AAV3PDA9</accession>
<dbReference type="EMBL" id="BAABME010001371">
    <property type="protein sequence ID" value="GAA0149251.1"/>
    <property type="molecule type" value="Genomic_DNA"/>
</dbReference>
<dbReference type="Gene3D" id="3.40.630.30">
    <property type="match status" value="1"/>
</dbReference>
<dbReference type="InterPro" id="IPR000182">
    <property type="entry name" value="GNAT_dom"/>
</dbReference>
<feature type="domain" description="N-acetyltransferase" evidence="4">
    <location>
        <begin position="16"/>
        <end position="185"/>
    </location>
</feature>
<keyword evidence="2" id="KW-0808">Transferase</keyword>
<evidence type="ECO:0000259" key="4">
    <source>
        <dbReference type="PROSITE" id="PS51186"/>
    </source>
</evidence>
<dbReference type="Proteomes" id="UP001454036">
    <property type="component" value="Unassembled WGS sequence"/>
</dbReference>
<dbReference type="GO" id="GO:0008080">
    <property type="term" value="F:N-acetyltransferase activity"/>
    <property type="evidence" value="ECO:0007669"/>
    <property type="project" value="InterPro"/>
</dbReference>
<dbReference type="PANTHER" id="PTHR13256:SF16">
    <property type="entry name" value="ALPHA_BETA-TUBULIN-N-ACETYLTRANSFERASE 9"/>
    <property type="match status" value="1"/>
</dbReference>
<evidence type="ECO:0000313" key="6">
    <source>
        <dbReference type="Proteomes" id="UP001454036"/>
    </source>
</evidence>
<comment type="similarity">
    <text evidence="1">Belongs to the acetyltransferase family. GNAT subfamily.</text>
</comment>
<dbReference type="SUPFAM" id="SSF55729">
    <property type="entry name" value="Acyl-CoA N-acyltransferases (Nat)"/>
    <property type="match status" value="1"/>
</dbReference>
<comment type="caution">
    <text evidence="5">The sequence shown here is derived from an EMBL/GenBank/DDBJ whole genome shotgun (WGS) entry which is preliminary data.</text>
</comment>
<evidence type="ECO:0000313" key="5">
    <source>
        <dbReference type="EMBL" id="GAA0149251.1"/>
    </source>
</evidence>
<proteinExistence type="inferred from homology"/>
<dbReference type="FunFam" id="3.40.630.30:FF:000083">
    <property type="entry name" value="Acyl-CoA N-acyltransferases (NAT) superfamily protein"/>
    <property type="match status" value="1"/>
</dbReference>
<dbReference type="Pfam" id="PF13302">
    <property type="entry name" value="Acetyltransf_3"/>
    <property type="match status" value="1"/>
</dbReference>
<dbReference type="InterPro" id="IPR039135">
    <property type="entry name" value="NAT9-like"/>
</dbReference>
<keyword evidence="3" id="KW-0012">Acyltransferase</keyword>
<gene>
    <name evidence="5" type="ORF">LIER_08478</name>
</gene>
<dbReference type="AlphaFoldDB" id="A0AAV3PDA9"/>
<dbReference type="InterPro" id="IPR016181">
    <property type="entry name" value="Acyl_CoA_acyltransferase"/>
</dbReference>
<keyword evidence="6" id="KW-1185">Reference proteome</keyword>
<dbReference type="PROSITE" id="PS51186">
    <property type="entry name" value="GNAT"/>
    <property type="match status" value="1"/>
</dbReference>
<evidence type="ECO:0000256" key="2">
    <source>
        <dbReference type="ARBA" id="ARBA00022679"/>
    </source>
</evidence>